<name>A0A0J8V7M6_9GAMM</name>
<keyword evidence="1" id="KW-0472">Membrane</keyword>
<evidence type="ECO:0000313" key="3">
    <source>
        <dbReference type="Proteomes" id="UP000240481"/>
    </source>
</evidence>
<dbReference type="STRING" id="680026.AB733_17265"/>
<protein>
    <submittedName>
        <fullName evidence="2">Uncharacterized protein</fullName>
    </submittedName>
</protein>
<comment type="caution">
    <text evidence="2">The sequence shown here is derived from an EMBL/GenBank/DDBJ whole genome shotgun (WGS) entry which is preliminary data.</text>
</comment>
<organism evidence="2 3">
    <name type="scientific">Photobacterium swingsii</name>
    <dbReference type="NCBI Taxonomy" id="680026"/>
    <lineage>
        <taxon>Bacteria</taxon>
        <taxon>Pseudomonadati</taxon>
        <taxon>Pseudomonadota</taxon>
        <taxon>Gammaproteobacteria</taxon>
        <taxon>Vibrionales</taxon>
        <taxon>Vibrionaceae</taxon>
        <taxon>Photobacterium</taxon>
    </lineage>
</organism>
<proteinExistence type="predicted"/>
<dbReference type="OrthoDB" id="5823569at2"/>
<keyword evidence="3" id="KW-1185">Reference proteome</keyword>
<keyword evidence="1" id="KW-1133">Transmembrane helix</keyword>
<evidence type="ECO:0000256" key="1">
    <source>
        <dbReference type="SAM" id="Phobius"/>
    </source>
</evidence>
<dbReference type="RefSeq" id="WP_048899901.1">
    <property type="nucleotide sequence ID" value="NZ_AP024852.1"/>
</dbReference>
<reference evidence="2 3" key="1">
    <citation type="submission" date="2018-01" db="EMBL/GenBank/DDBJ databases">
        <title>Whole genome sequencing of Histamine producing bacteria.</title>
        <authorList>
            <person name="Butler K."/>
        </authorList>
    </citation>
    <scope>NUCLEOTIDE SEQUENCE [LARGE SCALE GENOMIC DNA]</scope>
    <source>
        <strain evidence="2 3">DSM 24669</strain>
    </source>
</reference>
<evidence type="ECO:0000313" key="2">
    <source>
        <dbReference type="EMBL" id="PSW20903.1"/>
    </source>
</evidence>
<dbReference type="AlphaFoldDB" id="A0A0J8V7M6"/>
<feature type="transmembrane region" description="Helical" evidence="1">
    <location>
        <begin position="21"/>
        <end position="40"/>
    </location>
</feature>
<gene>
    <name evidence="2" type="ORF">C9I94_21780</name>
</gene>
<dbReference type="EMBL" id="PYLZ01000016">
    <property type="protein sequence ID" value="PSW20903.1"/>
    <property type="molecule type" value="Genomic_DNA"/>
</dbReference>
<accession>A0A0J8V7M6</accession>
<feature type="transmembrane region" description="Helical" evidence="1">
    <location>
        <begin position="46"/>
        <end position="67"/>
    </location>
</feature>
<keyword evidence="1" id="KW-0812">Transmembrane</keyword>
<sequence length="101" mass="11710">MTFFYERSESETEVNIVIKPHSLYLMLLMLAVWLLNDFVLQSAPMAQVLMPAFIVFMVVRFFSIIKVHREILVALKKGNVQTTGSKFSLKNPLTYCIKKHD</sequence>
<dbReference type="Proteomes" id="UP000240481">
    <property type="component" value="Unassembled WGS sequence"/>
</dbReference>